<dbReference type="InterPro" id="IPR014729">
    <property type="entry name" value="Rossmann-like_a/b/a_fold"/>
</dbReference>
<keyword evidence="7 12" id="KW-0547">Nucleotide-binding</keyword>
<dbReference type="InterPro" id="IPR009080">
    <property type="entry name" value="tRNAsynth_Ia_anticodon-bd"/>
</dbReference>
<dbReference type="SMART" id="SM00840">
    <property type="entry name" value="DALR_2"/>
    <property type="match status" value="1"/>
</dbReference>
<evidence type="ECO:0000256" key="10">
    <source>
        <dbReference type="ARBA" id="ARBA00022917"/>
    </source>
</evidence>
<feature type="binding site" evidence="12">
    <location>
        <position position="251"/>
    </location>
    <ligand>
        <name>Zn(2+)</name>
        <dbReference type="ChEBI" id="CHEBI:29105"/>
    </ligand>
</feature>
<dbReference type="Gene3D" id="3.40.50.620">
    <property type="entry name" value="HUPs"/>
    <property type="match status" value="1"/>
</dbReference>
<comment type="subunit">
    <text evidence="3 12">Monomer.</text>
</comment>
<dbReference type="Proteomes" id="UP000033907">
    <property type="component" value="Unassembled WGS sequence"/>
</dbReference>
<keyword evidence="8 12" id="KW-0862">Zinc</keyword>
<dbReference type="SUPFAM" id="SSF52374">
    <property type="entry name" value="Nucleotidylyl transferase"/>
    <property type="match status" value="1"/>
</dbReference>
<proteinExistence type="inferred from homology"/>
<comment type="caution">
    <text evidence="14">The sequence shown here is derived from an EMBL/GenBank/DDBJ whole genome shotgun (WGS) entry which is preliminary data.</text>
</comment>
<dbReference type="PANTHER" id="PTHR10890:SF3">
    <property type="entry name" value="CYSTEINE--TRNA LIGASE, CYTOPLASMIC"/>
    <property type="match status" value="1"/>
</dbReference>
<dbReference type="GO" id="GO:0005524">
    <property type="term" value="F:ATP binding"/>
    <property type="evidence" value="ECO:0007669"/>
    <property type="project" value="UniProtKB-UniRule"/>
</dbReference>
<evidence type="ECO:0000259" key="13">
    <source>
        <dbReference type="SMART" id="SM00840"/>
    </source>
</evidence>
<evidence type="ECO:0000256" key="7">
    <source>
        <dbReference type="ARBA" id="ARBA00022741"/>
    </source>
</evidence>
<dbReference type="EC" id="6.1.1.16" evidence="12"/>
<evidence type="ECO:0000256" key="3">
    <source>
        <dbReference type="ARBA" id="ARBA00011245"/>
    </source>
</evidence>
<dbReference type="NCBIfam" id="TIGR00435">
    <property type="entry name" value="cysS"/>
    <property type="match status" value="1"/>
</dbReference>
<feature type="binding site" evidence="12">
    <location>
        <position position="283"/>
    </location>
    <ligand>
        <name>ATP</name>
        <dbReference type="ChEBI" id="CHEBI:30616"/>
    </ligand>
</feature>
<comment type="cofactor">
    <cofactor evidence="12">
        <name>Zn(2+)</name>
        <dbReference type="ChEBI" id="CHEBI:29105"/>
    </cofactor>
    <text evidence="12">Binds 1 zinc ion per subunit.</text>
</comment>
<dbReference type="CDD" id="cd00672">
    <property type="entry name" value="CysRS_core"/>
    <property type="match status" value="1"/>
</dbReference>
<protein>
    <recommendedName>
        <fullName evidence="12">Cysteine--tRNA ligase</fullName>
        <ecNumber evidence="12">6.1.1.16</ecNumber>
    </recommendedName>
    <alternativeName>
        <fullName evidence="12">Cysteinyl-tRNA synthetase</fullName>
        <shortName evidence="12">CysRS</shortName>
    </alternativeName>
</protein>
<evidence type="ECO:0000313" key="15">
    <source>
        <dbReference type="Proteomes" id="UP000033907"/>
    </source>
</evidence>
<accession>A0A0G1GX10</accession>
<dbReference type="GO" id="GO:0006423">
    <property type="term" value="P:cysteinyl-tRNA aminoacylation"/>
    <property type="evidence" value="ECO:0007669"/>
    <property type="project" value="UniProtKB-UniRule"/>
</dbReference>
<feature type="binding site" evidence="12">
    <location>
        <position position="222"/>
    </location>
    <ligand>
        <name>Zn(2+)</name>
        <dbReference type="ChEBI" id="CHEBI:29105"/>
    </ligand>
</feature>
<evidence type="ECO:0000256" key="11">
    <source>
        <dbReference type="ARBA" id="ARBA00023146"/>
    </source>
</evidence>
<organism evidence="14 15">
    <name type="scientific">Candidatus Nomurabacteria bacterium GW2011_GWF2_43_24</name>
    <dbReference type="NCBI Taxonomy" id="1618778"/>
    <lineage>
        <taxon>Bacteria</taxon>
        <taxon>Candidatus Nomuraibacteriota</taxon>
    </lineage>
</organism>
<reference evidence="14 15" key="1">
    <citation type="journal article" date="2015" name="Nature">
        <title>rRNA introns, odd ribosomes, and small enigmatic genomes across a large radiation of phyla.</title>
        <authorList>
            <person name="Brown C.T."/>
            <person name="Hug L.A."/>
            <person name="Thomas B.C."/>
            <person name="Sharon I."/>
            <person name="Castelle C.J."/>
            <person name="Singh A."/>
            <person name="Wilkins M.J."/>
            <person name="Williams K.H."/>
            <person name="Banfield J.F."/>
        </authorList>
    </citation>
    <scope>NUCLEOTIDE SEQUENCE [LARGE SCALE GENOMIC DNA]</scope>
</reference>
<comment type="subcellular location">
    <subcellularLocation>
        <location evidence="1 12">Cytoplasm</location>
    </subcellularLocation>
</comment>
<feature type="short sequence motif" description="'KMSKS' region" evidence="12">
    <location>
        <begin position="280"/>
        <end position="284"/>
    </location>
</feature>
<gene>
    <name evidence="12" type="primary">cysS</name>
    <name evidence="14" type="ORF">UV91_C0001G0129</name>
</gene>
<comment type="similarity">
    <text evidence="2 12">Belongs to the class-I aminoacyl-tRNA synthetase family.</text>
</comment>
<feature type="domain" description="Cysteinyl-tRNA synthetase class Ia DALR" evidence="13">
    <location>
        <begin position="355"/>
        <end position="410"/>
    </location>
</feature>
<keyword evidence="11 12" id="KW-0030">Aminoacyl-tRNA synthetase</keyword>
<dbReference type="PRINTS" id="PR00983">
    <property type="entry name" value="TRNASYNTHCYS"/>
</dbReference>
<evidence type="ECO:0000256" key="2">
    <source>
        <dbReference type="ARBA" id="ARBA00005594"/>
    </source>
</evidence>
<dbReference type="EMBL" id="LCGH01000001">
    <property type="protein sequence ID" value="KKT11917.1"/>
    <property type="molecule type" value="Genomic_DNA"/>
</dbReference>
<dbReference type="AlphaFoldDB" id="A0A0G1GX10"/>
<sequence length="459" mass="52860">MPLQFYNTLTRKKEKFSPINQGEVRVYTCGPTVYDYAHIGNLRAYVFADILERTLKYAGYEVKRVMNITDIGHLSSDADSGEDKMTKGLLREGKELTLPNMRELAEFYAEKFKDDLRALNVEIPKNIYYASDYVKEDVELVKKLEEKGYTYKTGDGIYFDTSKMPDYGILWGAARNREESKSRIAENSEKKNPEDFALWKFNSELGFKSPWGRGFPGWHIECSAMGMKFLGEQFDIHTGGIDLIPTHHTNEIAQSECATDKKPFVKFWLHSEFVDTGSEKMSKSKGNFLKLESLANKNISPLTYRFWLLMANYHTKMNFVWEALEGAETALKRLYGLYLGLGSEIGNIHGEYRNKFKEYLEDDLDTPRALALLWDVAKDENMSAADKKATILDFDKVLGLGFENLKEEEIPEKIKKLAEEREDARKTKNFKKSDDLRKEVNSLGYEIEDSTLGYKINKI</sequence>
<evidence type="ECO:0000256" key="9">
    <source>
        <dbReference type="ARBA" id="ARBA00022840"/>
    </source>
</evidence>
<dbReference type="GO" id="GO:0004817">
    <property type="term" value="F:cysteine-tRNA ligase activity"/>
    <property type="evidence" value="ECO:0007669"/>
    <property type="project" value="UniProtKB-UniRule"/>
</dbReference>
<feature type="binding site" evidence="12">
    <location>
        <position position="29"/>
    </location>
    <ligand>
        <name>Zn(2+)</name>
        <dbReference type="ChEBI" id="CHEBI:29105"/>
    </ligand>
</feature>
<dbReference type="InterPro" id="IPR024909">
    <property type="entry name" value="Cys-tRNA/MSH_ligase"/>
</dbReference>
<dbReference type="InterPro" id="IPR032678">
    <property type="entry name" value="tRNA-synt_1_cat_dom"/>
</dbReference>
<evidence type="ECO:0000256" key="5">
    <source>
        <dbReference type="ARBA" id="ARBA00022598"/>
    </source>
</evidence>
<keyword evidence="10 12" id="KW-0648">Protein biosynthesis</keyword>
<evidence type="ECO:0000256" key="1">
    <source>
        <dbReference type="ARBA" id="ARBA00004496"/>
    </source>
</evidence>
<evidence type="ECO:0000256" key="4">
    <source>
        <dbReference type="ARBA" id="ARBA00022490"/>
    </source>
</evidence>
<comment type="catalytic activity">
    <reaction evidence="12">
        <text>tRNA(Cys) + L-cysteine + ATP = L-cysteinyl-tRNA(Cys) + AMP + diphosphate</text>
        <dbReference type="Rhea" id="RHEA:17773"/>
        <dbReference type="Rhea" id="RHEA-COMP:9661"/>
        <dbReference type="Rhea" id="RHEA-COMP:9679"/>
        <dbReference type="ChEBI" id="CHEBI:30616"/>
        <dbReference type="ChEBI" id="CHEBI:33019"/>
        <dbReference type="ChEBI" id="CHEBI:35235"/>
        <dbReference type="ChEBI" id="CHEBI:78442"/>
        <dbReference type="ChEBI" id="CHEBI:78517"/>
        <dbReference type="ChEBI" id="CHEBI:456215"/>
        <dbReference type="EC" id="6.1.1.16"/>
    </reaction>
</comment>
<dbReference type="SUPFAM" id="SSF47323">
    <property type="entry name" value="Anticodon-binding domain of a subclass of class I aminoacyl-tRNA synthetases"/>
    <property type="match status" value="1"/>
</dbReference>
<dbReference type="Gene3D" id="1.20.120.640">
    <property type="entry name" value="Anticodon-binding domain of a subclass of class I aminoacyl-tRNA synthetases"/>
    <property type="match status" value="1"/>
</dbReference>
<dbReference type="InterPro" id="IPR015803">
    <property type="entry name" value="Cys-tRNA-ligase"/>
</dbReference>
<dbReference type="PATRIC" id="fig|1618778.3.peg.133"/>
<evidence type="ECO:0000256" key="12">
    <source>
        <dbReference type="HAMAP-Rule" id="MF_00041"/>
    </source>
</evidence>
<name>A0A0G1GX10_9BACT</name>
<feature type="short sequence motif" description="'HIGH' region" evidence="12">
    <location>
        <begin position="31"/>
        <end position="41"/>
    </location>
</feature>
<dbReference type="GO" id="GO:0008270">
    <property type="term" value="F:zinc ion binding"/>
    <property type="evidence" value="ECO:0007669"/>
    <property type="project" value="UniProtKB-UniRule"/>
</dbReference>
<evidence type="ECO:0000256" key="6">
    <source>
        <dbReference type="ARBA" id="ARBA00022723"/>
    </source>
</evidence>
<keyword evidence="5 12" id="KW-0436">Ligase</keyword>
<dbReference type="Pfam" id="PF01406">
    <property type="entry name" value="tRNA-synt_1e"/>
    <property type="match status" value="1"/>
</dbReference>
<keyword evidence="9 12" id="KW-0067">ATP-binding</keyword>
<evidence type="ECO:0000256" key="8">
    <source>
        <dbReference type="ARBA" id="ARBA00022833"/>
    </source>
</evidence>
<dbReference type="PANTHER" id="PTHR10890">
    <property type="entry name" value="CYSTEINYL-TRNA SYNTHETASE"/>
    <property type="match status" value="1"/>
</dbReference>
<keyword evidence="4 12" id="KW-0963">Cytoplasm</keyword>
<evidence type="ECO:0000313" key="14">
    <source>
        <dbReference type="EMBL" id="KKT11917.1"/>
    </source>
</evidence>
<dbReference type="GO" id="GO:0005829">
    <property type="term" value="C:cytosol"/>
    <property type="evidence" value="ECO:0007669"/>
    <property type="project" value="TreeGrafter"/>
</dbReference>
<dbReference type="HAMAP" id="MF_00041">
    <property type="entry name" value="Cys_tRNA_synth"/>
    <property type="match status" value="1"/>
</dbReference>
<keyword evidence="6 12" id="KW-0479">Metal-binding</keyword>
<feature type="binding site" evidence="12">
    <location>
        <position position="247"/>
    </location>
    <ligand>
        <name>Zn(2+)</name>
        <dbReference type="ChEBI" id="CHEBI:29105"/>
    </ligand>
</feature>
<dbReference type="InterPro" id="IPR015273">
    <property type="entry name" value="Cys-tRNA-synt_Ia_DALR"/>
</dbReference>